<dbReference type="InterPro" id="IPR053790">
    <property type="entry name" value="P5CR-like_CS"/>
</dbReference>
<evidence type="ECO:0000256" key="1">
    <source>
        <dbReference type="ARBA" id="ARBA00005525"/>
    </source>
</evidence>
<dbReference type="Pfam" id="PF03807">
    <property type="entry name" value="F420_oxidored"/>
    <property type="match status" value="1"/>
</dbReference>
<feature type="domain" description="Pyrroline-5-carboxylate reductase dimerisation" evidence="5">
    <location>
        <begin position="163"/>
        <end position="263"/>
    </location>
</feature>
<dbReference type="SUPFAM" id="SSF51735">
    <property type="entry name" value="NAD(P)-binding Rossmann-fold domains"/>
    <property type="match status" value="1"/>
</dbReference>
<evidence type="ECO:0000313" key="6">
    <source>
        <dbReference type="EMBL" id="WAA11522.1"/>
    </source>
</evidence>
<name>A0A9E8RZD0_9BACI</name>
<keyword evidence="7" id="KW-1185">Reference proteome</keyword>
<dbReference type="PROSITE" id="PS00521">
    <property type="entry name" value="P5CR"/>
    <property type="match status" value="1"/>
</dbReference>
<feature type="domain" description="Pyrroline-5-carboxylate reductase catalytic N-terminal" evidence="4">
    <location>
        <begin position="2"/>
        <end position="96"/>
    </location>
</feature>
<keyword evidence="2" id="KW-0560">Oxidoreductase</keyword>
<dbReference type="KEGG" id="fhl:OE105_07730"/>
<dbReference type="Pfam" id="PF14748">
    <property type="entry name" value="P5CR_dimer"/>
    <property type="match status" value="1"/>
</dbReference>
<dbReference type="PANTHER" id="PTHR11645">
    <property type="entry name" value="PYRROLINE-5-CARBOXYLATE REDUCTASE"/>
    <property type="match status" value="1"/>
</dbReference>
<dbReference type="SUPFAM" id="SSF48179">
    <property type="entry name" value="6-phosphogluconate dehydrogenase C-terminal domain-like"/>
    <property type="match status" value="1"/>
</dbReference>
<evidence type="ECO:0000259" key="4">
    <source>
        <dbReference type="Pfam" id="PF03807"/>
    </source>
</evidence>
<dbReference type="AlphaFoldDB" id="A0A9E8RZD0"/>
<dbReference type="InterPro" id="IPR008927">
    <property type="entry name" value="6-PGluconate_DH-like_C_sf"/>
</dbReference>
<dbReference type="GO" id="GO:0004735">
    <property type="term" value="F:pyrroline-5-carboxylate reductase activity"/>
    <property type="evidence" value="ECO:0007669"/>
    <property type="project" value="UniProtKB-UniRule"/>
</dbReference>
<comment type="catalytic activity">
    <reaction evidence="2">
        <text>L-proline + NADP(+) = (S)-1-pyrroline-5-carboxylate + NADPH + 2 H(+)</text>
        <dbReference type="Rhea" id="RHEA:14109"/>
        <dbReference type="ChEBI" id="CHEBI:15378"/>
        <dbReference type="ChEBI" id="CHEBI:17388"/>
        <dbReference type="ChEBI" id="CHEBI:57783"/>
        <dbReference type="ChEBI" id="CHEBI:58349"/>
        <dbReference type="ChEBI" id="CHEBI:60039"/>
        <dbReference type="EC" id="1.5.1.2"/>
    </reaction>
</comment>
<dbReference type="EC" id="1.5.1.2" evidence="2"/>
<comment type="catalytic activity">
    <reaction evidence="2">
        <text>L-proline + NAD(+) = (S)-1-pyrroline-5-carboxylate + NADH + 2 H(+)</text>
        <dbReference type="Rhea" id="RHEA:14105"/>
        <dbReference type="ChEBI" id="CHEBI:15378"/>
        <dbReference type="ChEBI" id="CHEBI:17388"/>
        <dbReference type="ChEBI" id="CHEBI:57540"/>
        <dbReference type="ChEBI" id="CHEBI:57945"/>
        <dbReference type="ChEBI" id="CHEBI:60039"/>
        <dbReference type="EC" id="1.5.1.2"/>
    </reaction>
</comment>
<dbReference type="InterPro" id="IPR036291">
    <property type="entry name" value="NAD(P)-bd_dom_sf"/>
</dbReference>
<dbReference type="Gene3D" id="3.40.50.720">
    <property type="entry name" value="NAD(P)-binding Rossmann-like Domain"/>
    <property type="match status" value="1"/>
</dbReference>
<dbReference type="PANTHER" id="PTHR11645:SF51">
    <property type="entry name" value="COME OPERON PROTEIN 4"/>
    <property type="match status" value="1"/>
</dbReference>
<gene>
    <name evidence="6" type="primary">comER</name>
    <name evidence="2" type="synonym">proC</name>
    <name evidence="6" type="ORF">OE105_07730</name>
</gene>
<sequence>MRVGFIGTGNMGTILIESFIESGAVREQEVMITNRRLFKAKKLKERYPHIHLVQNAEEVAKWSDVLFICVKPFDFHPLLKQIHKFVTEDKCLVSITSSITVEQLETIVPCSCVRVIPSITNRAFSGASLLTFGSRTSPPWKAAITLLFKNISHPIEIDQPLTRVASDIISCGPAFISYCLQTFIQGAVSETGIDENVATKLTEEMLIGLGELIKKNIYTLPILQEKVCVKGGITGEGIKVLETYHFEKTFEKMFHATHLKYREELEKIKGQYDIHHE</sequence>
<comment type="function">
    <text evidence="2">Catalyzes the reduction of 1-pyrroline-5-carboxylate (PCA) to L-proline.</text>
</comment>
<keyword evidence="2" id="KW-0028">Amino-acid biosynthesis</keyword>
<keyword evidence="2" id="KW-0641">Proline biosynthesis</keyword>
<dbReference type="GO" id="GO:0005737">
    <property type="term" value="C:cytoplasm"/>
    <property type="evidence" value="ECO:0007669"/>
    <property type="project" value="UniProtKB-SubCell"/>
</dbReference>
<comment type="pathway">
    <text evidence="2">Amino-acid biosynthesis; L-proline biosynthesis; L-proline from L-glutamate 5-semialdehyde: step 1/1.</text>
</comment>
<dbReference type="Proteomes" id="UP001164726">
    <property type="component" value="Chromosome"/>
</dbReference>
<evidence type="ECO:0000256" key="3">
    <source>
        <dbReference type="PIRSR" id="PIRSR000193-1"/>
    </source>
</evidence>
<evidence type="ECO:0000256" key="2">
    <source>
        <dbReference type="HAMAP-Rule" id="MF_01925"/>
    </source>
</evidence>
<dbReference type="InterPro" id="IPR029036">
    <property type="entry name" value="P5CR_dimer"/>
</dbReference>
<dbReference type="InterPro" id="IPR028939">
    <property type="entry name" value="P5C_Rdtase_cat_N"/>
</dbReference>
<dbReference type="EMBL" id="CP106877">
    <property type="protein sequence ID" value="WAA11522.1"/>
    <property type="molecule type" value="Genomic_DNA"/>
</dbReference>
<evidence type="ECO:0000313" key="7">
    <source>
        <dbReference type="Proteomes" id="UP001164726"/>
    </source>
</evidence>
<dbReference type="PIRSF" id="PIRSF000193">
    <property type="entry name" value="Pyrrol-5-carb_rd"/>
    <property type="match status" value="1"/>
</dbReference>
<feature type="binding site" evidence="3">
    <location>
        <begin position="6"/>
        <end position="11"/>
    </location>
    <ligand>
        <name>NADP(+)</name>
        <dbReference type="ChEBI" id="CHEBI:58349"/>
    </ligand>
</feature>
<keyword evidence="2 3" id="KW-0521">NADP</keyword>
<dbReference type="InterPro" id="IPR000304">
    <property type="entry name" value="Pyrroline-COOH_reductase"/>
</dbReference>
<dbReference type="Gene3D" id="1.10.3730.10">
    <property type="entry name" value="ProC C-terminal domain-like"/>
    <property type="match status" value="1"/>
</dbReference>
<comment type="similarity">
    <text evidence="1 2">Belongs to the pyrroline-5-carboxylate reductase family.</text>
</comment>
<keyword evidence="2" id="KW-0963">Cytoplasm</keyword>
<dbReference type="GO" id="GO:0055129">
    <property type="term" value="P:L-proline biosynthetic process"/>
    <property type="evidence" value="ECO:0007669"/>
    <property type="project" value="UniProtKB-UniRule"/>
</dbReference>
<proteinExistence type="inferred from homology"/>
<dbReference type="HAMAP" id="MF_01925">
    <property type="entry name" value="P5C_reductase"/>
    <property type="match status" value="1"/>
</dbReference>
<evidence type="ECO:0000259" key="5">
    <source>
        <dbReference type="Pfam" id="PF14748"/>
    </source>
</evidence>
<comment type="subcellular location">
    <subcellularLocation>
        <location evidence="2">Cytoplasm</location>
    </subcellularLocation>
</comment>
<reference evidence="6" key="1">
    <citation type="submission" date="2022-09" db="EMBL/GenBank/DDBJ databases">
        <title>Complete Genomes of Fervidibacillus albus and Fervidibacillus halotolerans isolated from tidal flat sediments.</title>
        <authorList>
            <person name="Kwon K.K."/>
            <person name="Yang S.-H."/>
            <person name="Park M.J."/>
            <person name="Oh H.-M."/>
        </authorList>
    </citation>
    <scope>NUCLEOTIDE SEQUENCE</scope>
    <source>
        <strain evidence="6">MEBiC13594</strain>
    </source>
</reference>
<accession>A0A9E8RZD0</accession>
<dbReference type="RefSeq" id="WP_275419633.1">
    <property type="nucleotide sequence ID" value="NZ_CP106877.1"/>
</dbReference>
<dbReference type="NCBIfam" id="NF005814">
    <property type="entry name" value="PRK07680.1"/>
    <property type="match status" value="1"/>
</dbReference>
<organism evidence="6 7">
    <name type="scientific">Fervidibacillus halotolerans</name>
    <dbReference type="NCBI Taxonomy" id="2980027"/>
    <lineage>
        <taxon>Bacteria</taxon>
        <taxon>Bacillati</taxon>
        <taxon>Bacillota</taxon>
        <taxon>Bacilli</taxon>
        <taxon>Bacillales</taxon>
        <taxon>Bacillaceae</taxon>
        <taxon>Fervidibacillus</taxon>
    </lineage>
</organism>
<protein>
    <recommendedName>
        <fullName evidence="2">Pyrroline-5-carboxylate reductase</fullName>
        <shortName evidence="2">P5C reductase</shortName>
        <shortName evidence="2">P5CR</shortName>
        <ecNumber evidence="2">1.5.1.2</ecNumber>
    </recommendedName>
    <alternativeName>
        <fullName evidence="2">PCA reductase</fullName>
    </alternativeName>
</protein>